<dbReference type="AlphaFoldDB" id="A0AAV7WEY2"/>
<evidence type="ECO:0000313" key="1">
    <source>
        <dbReference type="EMBL" id="KAJ1211317.1"/>
    </source>
</evidence>
<dbReference type="Proteomes" id="UP001066276">
    <property type="component" value="Chromosome 1_2"/>
</dbReference>
<gene>
    <name evidence="1" type="ORF">NDU88_006677</name>
</gene>
<sequence>MVVSHAITGYLTVTETRDLLLRGKASVPTLATAPGGCFAIGLIRHAGGPGEAEWLQTIAPGDRGERLTLAWRPDRRSYRTAASFVLVVRWAPAARTCGAAWAGGAVLGWALGERTGRRRPRGQVPIWTSAGLGRRLESRLGASLGHRGQ</sequence>
<comment type="caution">
    <text evidence="1">The sequence shown here is derived from an EMBL/GenBank/DDBJ whole genome shotgun (WGS) entry which is preliminary data.</text>
</comment>
<organism evidence="1 2">
    <name type="scientific">Pleurodeles waltl</name>
    <name type="common">Iberian ribbed newt</name>
    <dbReference type="NCBI Taxonomy" id="8319"/>
    <lineage>
        <taxon>Eukaryota</taxon>
        <taxon>Metazoa</taxon>
        <taxon>Chordata</taxon>
        <taxon>Craniata</taxon>
        <taxon>Vertebrata</taxon>
        <taxon>Euteleostomi</taxon>
        <taxon>Amphibia</taxon>
        <taxon>Batrachia</taxon>
        <taxon>Caudata</taxon>
        <taxon>Salamandroidea</taxon>
        <taxon>Salamandridae</taxon>
        <taxon>Pleurodelinae</taxon>
        <taxon>Pleurodeles</taxon>
    </lineage>
</organism>
<name>A0AAV7WEY2_PLEWA</name>
<accession>A0AAV7WEY2</accession>
<keyword evidence="2" id="KW-1185">Reference proteome</keyword>
<evidence type="ECO:0000313" key="2">
    <source>
        <dbReference type="Proteomes" id="UP001066276"/>
    </source>
</evidence>
<proteinExistence type="predicted"/>
<reference evidence="1" key="1">
    <citation type="journal article" date="2022" name="bioRxiv">
        <title>Sequencing and chromosome-scale assembly of the giantPleurodeles waltlgenome.</title>
        <authorList>
            <person name="Brown T."/>
            <person name="Elewa A."/>
            <person name="Iarovenko S."/>
            <person name="Subramanian E."/>
            <person name="Araus A.J."/>
            <person name="Petzold A."/>
            <person name="Susuki M."/>
            <person name="Suzuki K.-i.T."/>
            <person name="Hayashi T."/>
            <person name="Toyoda A."/>
            <person name="Oliveira C."/>
            <person name="Osipova E."/>
            <person name="Leigh N.D."/>
            <person name="Simon A."/>
            <person name="Yun M.H."/>
        </authorList>
    </citation>
    <scope>NUCLEOTIDE SEQUENCE</scope>
    <source>
        <strain evidence="1">20211129_DDA</strain>
        <tissue evidence="1">Liver</tissue>
    </source>
</reference>
<protein>
    <submittedName>
        <fullName evidence="1">Uncharacterized protein</fullName>
    </submittedName>
</protein>
<dbReference type="EMBL" id="JANPWB010000002">
    <property type="protein sequence ID" value="KAJ1211317.1"/>
    <property type="molecule type" value="Genomic_DNA"/>
</dbReference>